<evidence type="ECO:0000313" key="4">
    <source>
        <dbReference type="Proteomes" id="UP001283361"/>
    </source>
</evidence>
<evidence type="ECO:0000259" key="2">
    <source>
        <dbReference type="PROSITE" id="PS50853"/>
    </source>
</evidence>
<dbReference type="PROSITE" id="PS50853">
    <property type="entry name" value="FN3"/>
    <property type="match status" value="1"/>
</dbReference>
<dbReference type="SUPFAM" id="SSF49265">
    <property type="entry name" value="Fibronectin type III"/>
    <property type="match status" value="1"/>
</dbReference>
<comment type="caution">
    <text evidence="3">The sequence shown here is derived from an EMBL/GenBank/DDBJ whole genome shotgun (WGS) entry which is preliminary data.</text>
</comment>
<dbReference type="InterPro" id="IPR036116">
    <property type="entry name" value="FN3_sf"/>
</dbReference>
<feature type="signal peptide" evidence="1">
    <location>
        <begin position="1"/>
        <end position="22"/>
    </location>
</feature>
<proteinExistence type="predicted"/>
<evidence type="ECO:0000256" key="1">
    <source>
        <dbReference type="SAM" id="SignalP"/>
    </source>
</evidence>
<feature type="chain" id="PRO_5041904861" description="Fibronectin type-III domain-containing protein" evidence="1">
    <location>
        <begin position="23"/>
        <end position="332"/>
    </location>
</feature>
<feature type="domain" description="Fibronectin type-III" evidence="2">
    <location>
        <begin position="32"/>
        <end position="134"/>
    </location>
</feature>
<gene>
    <name evidence="3" type="ORF">RRG08_060107</name>
</gene>
<dbReference type="EMBL" id="JAWDGP010000184">
    <property type="protein sequence ID" value="KAK3803135.1"/>
    <property type="molecule type" value="Genomic_DNA"/>
</dbReference>
<reference evidence="3" key="1">
    <citation type="journal article" date="2023" name="G3 (Bethesda)">
        <title>A reference genome for the long-term kleptoplast-retaining sea slug Elysia crispata morphotype clarki.</title>
        <authorList>
            <person name="Eastman K.E."/>
            <person name="Pendleton A.L."/>
            <person name="Shaikh M.A."/>
            <person name="Suttiyut T."/>
            <person name="Ogas R."/>
            <person name="Tomko P."/>
            <person name="Gavelis G."/>
            <person name="Widhalm J.R."/>
            <person name="Wisecaver J.H."/>
        </authorList>
    </citation>
    <scope>NUCLEOTIDE SEQUENCE</scope>
    <source>
        <strain evidence="3">ECLA1</strain>
    </source>
</reference>
<sequence length="332" mass="37915">MKAAFLPCLTLALLSIVSYATAQNITNVQDMEVVDFKVDIIWGNKIYLKWHLPSNVDSSAIEGFRLFYKIDSKRTSTQYSVQNLTNAYFEDGLWSAIATLETPKKRYAVEVRPYSGQEEGRPREPEYIYVTGRPLYVTPHIAVRATPVATDAVLVSYRILGDRNLSNANFFYMEEGQTEWQQATWRRKKVQGDGFLVLAVPNGNTTYYIFGKSWMDNRNYQIGITFVKTPGDNSEIQYIDDISRNLALTKQYKAVDWSHWQLEDVKGYKITVDFAFPGRSKILTNVYYKPGDDTRIDFSSPGTILYNVKVEPFNEFGLLGSAEARFSTPRGP</sequence>
<dbReference type="InterPro" id="IPR013783">
    <property type="entry name" value="Ig-like_fold"/>
</dbReference>
<organism evidence="3 4">
    <name type="scientific">Elysia crispata</name>
    <name type="common">lettuce slug</name>
    <dbReference type="NCBI Taxonomy" id="231223"/>
    <lineage>
        <taxon>Eukaryota</taxon>
        <taxon>Metazoa</taxon>
        <taxon>Spiralia</taxon>
        <taxon>Lophotrochozoa</taxon>
        <taxon>Mollusca</taxon>
        <taxon>Gastropoda</taxon>
        <taxon>Heterobranchia</taxon>
        <taxon>Euthyneura</taxon>
        <taxon>Panpulmonata</taxon>
        <taxon>Sacoglossa</taxon>
        <taxon>Placobranchoidea</taxon>
        <taxon>Plakobranchidae</taxon>
        <taxon>Elysia</taxon>
    </lineage>
</organism>
<dbReference type="Proteomes" id="UP001283361">
    <property type="component" value="Unassembled WGS sequence"/>
</dbReference>
<evidence type="ECO:0000313" key="3">
    <source>
        <dbReference type="EMBL" id="KAK3803135.1"/>
    </source>
</evidence>
<keyword evidence="4" id="KW-1185">Reference proteome</keyword>
<dbReference type="InterPro" id="IPR003961">
    <property type="entry name" value="FN3_dom"/>
</dbReference>
<name>A0AAE1BBL7_9GAST</name>
<accession>A0AAE1BBL7</accession>
<protein>
    <recommendedName>
        <fullName evidence="2">Fibronectin type-III domain-containing protein</fullName>
    </recommendedName>
</protein>
<keyword evidence="1" id="KW-0732">Signal</keyword>
<dbReference type="AlphaFoldDB" id="A0AAE1BBL7"/>
<dbReference type="Gene3D" id="2.60.40.10">
    <property type="entry name" value="Immunoglobulins"/>
    <property type="match status" value="1"/>
</dbReference>